<evidence type="ECO:0000256" key="6">
    <source>
        <dbReference type="SAM" id="Phobius"/>
    </source>
</evidence>
<dbReference type="GO" id="GO:0005886">
    <property type="term" value="C:plasma membrane"/>
    <property type="evidence" value="ECO:0007669"/>
    <property type="project" value="UniProtKB-SubCell"/>
</dbReference>
<dbReference type="CDD" id="cd06580">
    <property type="entry name" value="TM_PBP1_transp_TpRbsC_like"/>
    <property type="match status" value="1"/>
</dbReference>
<evidence type="ECO:0000256" key="2">
    <source>
        <dbReference type="ARBA" id="ARBA00022475"/>
    </source>
</evidence>
<keyword evidence="3 6" id="KW-0812">Transmembrane</keyword>
<feature type="transmembrane region" description="Helical" evidence="6">
    <location>
        <begin position="115"/>
        <end position="138"/>
    </location>
</feature>
<keyword evidence="2" id="KW-1003">Cell membrane</keyword>
<protein>
    <submittedName>
        <fullName evidence="7">ABC transporter permease</fullName>
    </submittedName>
</protein>
<proteinExistence type="predicted"/>
<evidence type="ECO:0000313" key="7">
    <source>
        <dbReference type="EMBL" id="MCW6509029.1"/>
    </source>
</evidence>
<evidence type="ECO:0000256" key="5">
    <source>
        <dbReference type="ARBA" id="ARBA00023136"/>
    </source>
</evidence>
<sequence>MRLKVEPRRQVSKPLQYATPPLSVLGTVVAAFVLFAIMGYDPLRALYDLFVAPLGNVQGLSELALKASPLVMIGVGLAAGFRANVWNIGAEGQLMMGAIAGGGVALAFYGREGWWILPLMSLAAVAGGMAWAAVPAFLKTRFGVSEILVSLMLTYVAEQFLSYLVLGPWKDPEGMNFPQSRMFSDSALLPVLFDGTRVHAGVLVSLLVVVVAWVVMSRSILGFEIRTVGLAPAAARYAGFSQTRVVWLTLLATGGLAGLAGLFEVAGPIGQLIPKITPGYGFTAIIVAFLGRLHPLGILLAGLVMALSYIGADQAQVDMGLPNAATGLVQAMLLFFLLASDFLVRYRVRLVRPAATSEPAPAQKATA</sequence>
<keyword evidence="8" id="KW-1185">Reference proteome</keyword>
<feature type="transmembrane region" description="Helical" evidence="6">
    <location>
        <begin position="63"/>
        <end position="81"/>
    </location>
</feature>
<feature type="transmembrane region" description="Helical" evidence="6">
    <location>
        <begin position="245"/>
        <end position="263"/>
    </location>
</feature>
<feature type="transmembrane region" description="Helical" evidence="6">
    <location>
        <begin position="21"/>
        <end position="43"/>
    </location>
</feature>
<evidence type="ECO:0000256" key="4">
    <source>
        <dbReference type="ARBA" id="ARBA00022989"/>
    </source>
</evidence>
<dbReference type="GO" id="GO:0022857">
    <property type="term" value="F:transmembrane transporter activity"/>
    <property type="evidence" value="ECO:0007669"/>
    <property type="project" value="InterPro"/>
</dbReference>
<evidence type="ECO:0000256" key="3">
    <source>
        <dbReference type="ARBA" id="ARBA00022692"/>
    </source>
</evidence>
<dbReference type="PANTHER" id="PTHR47089:SF1">
    <property type="entry name" value="GUANOSINE ABC TRANSPORTER PERMEASE PROTEIN NUPP"/>
    <property type="match status" value="1"/>
</dbReference>
<organism evidence="7 8">
    <name type="scientific">Lichenifustis flavocetrariae</name>
    <dbReference type="NCBI Taxonomy" id="2949735"/>
    <lineage>
        <taxon>Bacteria</taxon>
        <taxon>Pseudomonadati</taxon>
        <taxon>Pseudomonadota</taxon>
        <taxon>Alphaproteobacteria</taxon>
        <taxon>Hyphomicrobiales</taxon>
        <taxon>Lichenihabitantaceae</taxon>
        <taxon>Lichenifustis</taxon>
    </lineage>
</organism>
<dbReference type="Pfam" id="PF02653">
    <property type="entry name" value="BPD_transp_2"/>
    <property type="match status" value="1"/>
</dbReference>
<dbReference type="InterPro" id="IPR001851">
    <property type="entry name" value="ABC_transp_permease"/>
</dbReference>
<keyword evidence="5 6" id="KW-0472">Membrane</keyword>
<comment type="subcellular location">
    <subcellularLocation>
        <location evidence="1">Cell membrane</location>
        <topology evidence="1">Multi-pass membrane protein</topology>
    </subcellularLocation>
</comment>
<evidence type="ECO:0000256" key="1">
    <source>
        <dbReference type="ARBA" id="ARBA00004651"/>
    </source>
</evidence>
<name>A0AA41YUY0_9HYPH</name>
<comment type="caution">
    <text evidence="7">The sequence shown here is derived from an EMBL/GenBank/DDBJ whole genome shotgun (WGS) entry which is preliminary data.</text>
</comment>
<feature type="transmembrane region" description="Helical" evidence="6">
    <location>
        <begin position="93"/>
        <end position="109"/>
    </location>
</feature>
<dbReference type="AlphaFoldDB" id="A0AA41YUY0"/>
<feature type="transmembrane region" description="Helical" evidence="6">
    <location>
        <begin position="147"/>
        <end position="166"/>
    </location>
</feature>
<dbReference type="EMBL" id="JAMOIM010000008">
    <property type="protein sequence ID" value="MCW6509029.1"/>
    <property type="molecule type" value="Genomic_DNA"/>
</dbReference>
<dbReference type="PANTHER" id="PTHR47089">
    <property type="entry name" value="ABC TRANSPORTER, PERMEASE PROTEIN"/>
    <property type="match status" value="1"/>
</dbReference>
<gene>
    <name evidence="7" type="ORF">M8523_13455</name>
</gene>
<keyword evidence="4 6" id="KW-1133">Transmembrane helix</keyword>
<feature type="transmembrane region" description="Helical" evidence="6">
    <location>
        <begin position="198"/>
        <end position="216"/>
    </location>
</feature>
<accession>A0AA41YUY0</accession>
<evidence type="ECO:0000313" key="8">
    <source>
        <dbReference type="Proteomes" id="UP001165667"/>
    </source>
</evidence>
<dbReference type="RefSeq" id="WP_282585398.1">
    <property type="nucleotide sequence ID" value="NZ_JAMOIM010000008.1"/>
</dbReference>
<dbReference type="Proteomes" id="UP001165667">
    <property type="component" value="Unassembled WGS sequence"/>
</dbReference>
<feature type="transmembrane region" description="Helical" evidence="6">
    <location>
        <begin position="324"/>
        <end position="344"/>
    </location>
</feature>
<reference evidence="7" key="1">
    <citation type="submission" date="2022-05" db="EMBL/GenBank/DDBJ databases">
        <authorList>
            <person name="Pankratov T."/>
        </authorList>
    </citation>
    <scope>NUCLEOTIDE SEQUENCE</scope>
    <source>
        <strain evidence="7">BP6-180914</strain>
    </source>
</reference>